<dbReference type="Proteomes" id="UP001499851">
    <property type="component" value="Unassembled WGS sequence"/>
</dbReference>
<organism evidence="3 4">
    <name type="scientific">Glycomyces endophyticus</name>
    <dbReference type="NCBI Taxonomy" id="480996"/>
    <lineage>
        <taxon>Bacteria</taxon>
        <taxon>Bacillati</taxon>
        <taxon>Actinomycetota</taxon>
        <taxon>Actinomycetes</taxon>
        <taxon>Glycomycetales</taxon>
        <taxon>Glycomycetaceae</taxon>
        <taxon>Glycomyces</taxon>
    </lineage>
</organism>
<dbReference type="RefSeq" id="WP_344487802.1">
    <property type="nucleotide sequence ID" value="NZ_BAAAQF010000010.1"/>
</dbReference>
<feature type="compositionally biased region" description="Basic and acidic residues" evidence="1">
    <location>
        <begin position="165"/>
        <end position="178"/>
    </location>
</feature>
<gene>
    <name evidence="3" type="ORF">GCM10009830_30410</name>
</gene>
<evidence type="ECO:0000313" key="4">
    <source>
        <dbReference type="Proteomes" id="UP001499851"/>
    </source>
</evidence>
<evidence type="ECO:0000313" key="3">
    <source>
        <dbReference type="EMBL" id="GAA1681195.1"/>
    </source>
</evidence>
<proteinExistence type="predicted"/>
<reference evidence="3 4" key="1">
    <citation type="journal article" date="2019" name="Int. J. Syst. Evol. Microbiol.">
        <title>The Global Catalogue of Microorganisms (GCM) 10K type strain sequencing project: providing services to taxonomists for standard genome sequencing and annotation.</title>
        <authorList>
            <consortium name="The Broad Institute Genomics Platform"/>
            <consortium name="The Broad Institute Genome Sequencing Center for Infectious Disease"/>
            <person name="Wu L."/>
            <person name="Ma J."/>
        </authorList>
    </citation>
    <scope>NUCLEOTIDE SEQUENCE [LARGE SCALE GENOMIC DNA]</scope>
    <source>
        <strain evidence="3 4">JCM 16001</strain>
    </source>
</reference>
<accession>A0ABN2H3X1</accession>
<name>A0ABN2H3X1_9ACTN</name>
<feature type="signal peptide" evidence="2">
    <location>
        <begin position="1"/>
        <end position="20"/>
    </location>
</feature>
<sequence>MFAAVLMTLTAAFGVQPAAASDPEVDTVQALIDTVLANSPDGVQISENEIAWDDGTMVLTIPMEGEDVALGPDEVEYGNGYRNCPRGWTCLYEHEHFEGVRVRFTECGFIHQLSKTEPYFRDMATSYHDNQTGGVRTTVYNWIDLLGWVPLWTSAPAPTSSTDVGDDKTDRADGVRAC</sequence>
<protein>
    <submittedName>
        <fullName evidence="3">Uncharacterized protein</fullName>
    </submittedName>
</protein>
<keyword evidence="4" id="KW-1185">Reference proteome</keyword>
<keyword evidence="2" id="KW-0732">Signal</keyword>
<feature type="region of interest" description="Disordered" evidence="1">
    <location>
        <begin position="157"/>
        <end position="178"/>
    </location>
</feature>
<feature type="chain" id="PRO_5047237986" evidence="2">
    <location>
        <begin position="21"/>
        <end position="178"/>
    </location>
</feature>
<comment type="caution">
    <text evidence="3">The sequence shown here is derived from an EMBL/GenBank/DDBJ whole genome shotgun (WGS) entry which is preliminary data.</text>
</comment>
<dbReference type="EMBL" id="BAAAQF010000010">
    <property type="protein sequence ID" value="GAA1681195.1"/>
    <property type="molecule type" value="Genomic_DNA"/>
</dbReference>
<evidence type="ECO:0000256" key="1">
    <source>
        <dbReference type="SAM" id="MobiDB-lite"/>
    </source>
</evidence>
<evidence type="ECO:0000256" key="2">
    <source>
        <dbReference type="SAM" id="SignalP"/>
    </source>
</evidence>